<dbReference type="EMBL" id="CP071462">
    <property type="protein sequence ID" value="QSW97895.1"/>
    <property type="molecule type" value="Genomic_DNA"/>
</dbReference>
<dbReference type="GeneID" id="63187787"/>
<dbReference type="RefSeq" id="WP_207287514.1">
    <property type="nucleotide sequence ID" value="NZ_CP071462.1"/>
</dbReference>
<dbReference type="Proteomes" id="UP000663203">
    <property type="component" value="Chromosome"/>
</dbReference>
<dbReference type="AlphaFoldDB" id="A0A8A2VCH6"/>
<gene>
    <name evidence="1" type="ORF">J0X25_10740</name>
</gene>
<dbReference type="Gene3D" id="3.40.50.300">
    <property type="entry name" value="P-loop containing nucleotide triphosphate hydrolases"/>
    <property type="match status" value="1"/>
</dbReference>
<keyword evidence="2" id="KW-1185">Reference proteome</keyword>
<proteinExistence type="predicted"/>
<evidence type="ECO:0000313" key="1">
    <source>
        <dbReference type="EMBL" id="QSW97895.1"/>
    </source>
</evidence>
<name>A0A8A2VCH6_9EURY</name>
<dbReference type="InterPro" id="IPR027417">
    <property type="entry name" value="P-loop_NTPase"/>
</dbReference>
<sequence length="239" mass="25882">MHEPLEFEPGLTALAVPSPRSAIVHRLVCSRLADAATADGGGLEAYWIDARNTAATQVLYDCTSSPRALESLRVARAFTAYQHHSLVRAVTRRAGPDASLIVAPNVASLYHDADLPEWEREDLLAASLETLAELGRVLECPVVVTSADDDRVATVSDYATATIECVRTREGIRLERADGGTDAADADGNRGTVVDETAGYWHEHYWQTTIPYWVDLCGAVDAPLSVVEAHDRDLLEVSA</sequence>
<organism evidence="1 2">
    <name type="scientific">Haloterrigena alkaliphila</name>
    <dbReference type="NCBI Taxonomy" id="2816475"/>
    <lineage>
        <taxon>Archaea</taxon>
        <taxon>Methanobacteriati</taxon>
        <taxon>Methanobacteriota</taxon>
        <taxon>Stenosarchaea group</taxon>
        <taxon>Halobacteria</taxon>
        <taxon>Halobacteriales</taxon>
        <taxon>Natrialbaceae</taxon>
        <taxon>Haloterrigena</taxon>
    </lineage>
</organism>
<dbReference type="KEGG" id="hakz:J0X25_10740"/>
<protein>
    <submittedName>
        <fullName evidence="1">Uncharacterized protein</fullName>
    </submittedName>
</protein>
<accession>A0A8A2VCH6</accession>
<evidence type="ECO:0000313" key="2">
    <source>
        <dbReference type="Proteomes" id="UP000663203"/>
    </source>
</evidence>
<reference evidence="1 2" key="1">
    <citation type="submission" date="2021-03" db="EMBL/GenBank/DDBJ databases">
        <title>Haloterrigena longa sp. nov. and Haloterrigena limicola sp. nov., extremely halophilic archaea isolated from a salt lake.</title>
        <authorList>
            <person name="Henglin C."/>
        </authorList>
    </citation>
    <scope>NUCLEOTIDE SEQUENCE [LARGE SCALE GENOMIC DNA]</scope>
    <source>
        <strain evidence="1 2">KZCA68</strain>
    </source>
</reference>